<dbReference type="InterPro" id="IPR020846">
    <property type="entry name" value="MFS_dom"/>
</dbReference>
<feature type="transmembrane region" description="Helical" evidence="7">
    <location>
        <begin position="230"/>
        <end position="254"/>
    </location>
</feature>
<accession>A0A1M7RG12</accession>
<evidence type="ECO:0000256" key="3">
    <source>
        <dbReference type="ARBA" id="ARBA00022475"/>
    </source>
</evidence>
<dbReference type="PANTHER" id="PTHR42718:SF46">
    <property type="entry name" value="BLR6921 PROTEIN"/>
    <property type="match status" value="1"/>
</dbReference>
<dbReference type="RefSeq" id="WP_073261818.1">
    <property type="nucleotide sequence ID" value="NZ_FRCS01000011.1"/>
</dbReference>
<protein>
    <submittedName>
        <fullName evidence="9">Major Facilitator Superfamily protein</fullName>
    </submittedName>
</protein>
<evidence type="ECO:0000256" key="5">
    <source>
        <dbReference type="ARBA" id="ARBA00022989"/>
    </source>
</evidence>
<evidence type="ECO:0000256" key="6">
    <source>
        <dbReference type="ARBA" id="ARBA00023136"/>
    </source>
</evidence>
<proteinExistence type="predicted"/>
<dbReference type="Proteomes" id="UP000184440">
    <property type="component" value="Unassembled WGS sequence"/>
</dbReference>
<feature type="transmembrane region" description="Helical" evidence="7">
    <location>
        <begin position="114"/>
        <end position="134"/>
    </location>
</feature>
<sequence length="500" mass="50069">MSGAENVAAAPSRPAARSLLLVTCLSTLVVNANTSAVSILLPAISRDVDAPLSTLQWAVTGYSLVGAAVIVTAGVLGDLLGRRRVFLWGLALFIASCVWIALSANGVGIVLGRAVQGAAGSTIIACGLTLLTLGTAGSGRVGAISLWGAASAVGAAAGPLIGGALAELSGWQGLFWLDAALAAICIPITLRAVAESRDAGRSGKLDITGSVLIAAVLAPFVLAVTKGGDWGWASPATLGSFLVSIVAAVAFFYAERRAESPLVAPELLRNRLLMAGTLGILIGAGTVNALGYLVSLYFQDPATLGMSPMGAGLATLPLTVTLVLVSPTVVGLARRLGTRVVVGAGFAISTVGFVLLVPVDPGWGYALFVVPLVAVAAGLGLSNGPCSSLATSAVPESEVGAGSGISNMARYIGASVLVAVVAAVYGNAAPAADADHATSVADQFSRANAVLAVISALGVALAVLAARHRPERTHPADYAAAAVSSAHTMPSQAMLRRDRF</sequence>
<dbReference type="PRINTS" id="PR01036">
    <property type="entry name" value="TCRTETB"/>
</dbReference>
<feature type="transmembrane region" description="Helical" evidence="7">
    <location>
        <begin position="85"/>
        <end position="102"/>
    </location>
</feature>
<feature type="transmembrane region" description="Helical" evidence="7">
    <location>
        <begin position="205"/>
        <end position="224"/>
    </location>
</feature>
<dbReference type="EMBL" id="FRCS01000011">
    <property type="protein sequence ID" value="SHN45102.1"/>
    <property type="molecule type" value="Genomic_DNA"/>
</dbReference>
<feature type="transmembrane region" description="Helical" evidence="7">
    <location>
        <begin position="54"/>
        <end position="76"/>
    </location>
</feature>
<feature type="transmembrane region" description="Helical" evidence="7">
    <location>
        <begin position="310"/>
        <end position="333"/>
    </location>
</feature>
<dbReference type="InterPro" id="IPR011701">
    <property type="entry name" value="MFS"/>
</dbReference>
<keyword evidence="5 7" id="KW-1133">Transmembrane helix</keyword>
<dbReference type="GO" id="GO:0005886">
    <property type="term" value="C:plasma membrane"/>
    <property type="evidence" value="ECO:0007669"/>
    <property type="project" value="UniProtKB-SubCell"/>
</dbReference>
<evidence type="ECO:0000256" key="2">
    <source>
        <dbReference type="ARBA" id="ARBA00022448"/>
    </source>
</evidence>
<feature type="domain" description="Major facilitator superfamily (MFS) profile" evidence="8">
    <location>
        <begin position="19"/>
        <end position="473"/>
    </location>
</feature>
<name>A0A1M7RG12_9ACTN</name>
<keyword evidence="4 7" id="KW-0812">Transmembrane</keyword>
<keyword evidence="2" id="KW-0813">Transport</keyword>
<dbReference type="OrthoDB" id="7375466at2"/>
<comment type="subcellular location">
    <subcellularLocation>
        <location evidence="1">Cell membrane</location>
        <topology evidence="1">Multi-pass membrane protein</topology>
    </subcellularLocation>
</comment>
<reference evidence="9 10" key="1">
    <citation type="submission" date="2016-11" db="EMBL/GenBank/DDBJ databases">
        <authorList>
            <person name="Jaros S."/>
            <person name="Januszkiewicz K."/>
            <person name="Wedrychowicz H."/>
        </authorList>
    </citation>
    <scope>NUCLEOTIDE SEQUENCE [LARGE SCALE GENOMIC DNA]</scope>
    <source>
        <strain evidence="9 10">DSM 46144</strain>
    </source>
</reference>
<feature type="transmembrane region" description="Helical" evidence="7">
    <location>
        <begin position="141"/>
        <end position="161"/>
    </location>
</feature>
<feature type="transmembrane region" description="Helical" evidence="7">
    <location>
        <begin position="411"/>
        <end position="429"/>
    </location>
</feature>
<evidence type="ECO:0000256" key="1">
    <source>
        <dbReference type="ARBA" id="ARBA00004651"/>
    </source>
</evidence>
<feature type="transmembrane region" description="Helical" evidence="7">
    <location>
        <begin position="340"/>
        <end position="357"/>
    </location>
</feature>
<dbReference type="CDD" id="cd17321">
    <property type="entry name" value="MFS_MMR_MDR_like"/>
    <property type="match status" value="1"/>
</dbReference>
<evidence type="ECO:0000259" key="8">
    <source>
        <dbReference type="PROSITE" id="PS50850"/>
    </source>
</evidence>
<evidence type="ECO:0000313" key="9">
    <source>
        <dbReference type="EMBL" id="SHN45102.1"/>
    </source>
</evidence>
<dbReference type="PROSITE" id="PS50850">
    <property type="entry name" value="MFS"/>
    <property type="match status" value="1"/>
</dbReference>
<feature type="transmembrane region" description="Helical" evidence="7">
    <location>
        <begin position="363"/>
        <end position="381"/>
    </location>
</feature>
<keyword evidence="6 7" id="KW-0472">Membrane</keyword>
<feature type="transmembrane region" description="Helical" evidence="7">
    <location>
        <begin position="449"/>
        <end position="466"/>
    </location>
</feature>
<dbReference type="SUPFAM" id="SSF103473">
    <property type="entry name" value="MFS general substrate transporter"/>
    <property type="match status" value="1"/>
</dbReference>
<dbReference type="PANTHER" id="PTHR42718">
    <property type="entry name" value="MAJOR FACILITATOR SUPERFAMILY MULTIDRUG TRANSPORTER MFSC"/>
    <property type="match status" value="1"/>
</dbReference>
<dbReference type="Gene3D" id="1.20.1720.10">
    <property type="entry name" value="Multidrug resistance protein D"/>
    <property type="match status" value="1"/>
</dbReference>
<evidence type="ECO:0000256" key="7">
    <source>
        <dbReference type="SAM" id="Phobius"/>
    </source>
</evidence>
<dbReference type="Gene3D" id="1.20.1250.20">
    <property type="entry name" value="MFS general substrate transporter like domains"/>
    <property type="match status" value="1"/>
</dbReference>
<evidence type="ECO:0000256" key="4">
    <source>
        <dbReference type="ARBA" id="ARBA00022692"/>
    </source>
</evidence>
<keyword evidence="10" id="KW-1185">Reference proteome</keyword>
<dbReference type="STRING" id="134849.SAMN05443668_111137"/>
<dbReference type="GO" id="GO:0022857">
    <property type="term" value="F:transmembrane transporter activity"/>
    <property type="evidence" value="ECO:0007669"/>
    <property type="project" value="InterPro"/>
</dbReference>
<gene>
    <name evidence="9" type="ORF">SAMN05443668_111137</name>
</gene>
<feature type="transmembrane region" description="Helical" evidence="7">
    <location>
        <begin position="275"/>
        <end position="298"/>
    </location>
</feature>
<organism evidence="9 10">
    <name type="scientific">Cryptosporangium aurantiacum</name>
    <dbReference type="NCBI Taxonomy" id="134849"/>
    <lineage>
        <taxon>Bacteria</taxon>
        <taxon>Bacillati</taxon>
        <taxon>Actinomycetota</taxon>
        <taxon>Actinomycetes</taxon>
        <taxon>Cryptosporangiales</taxon>
        <taxon>Cryptosporangiaceae</taxon>
        <taxon>Cryptosporangium</taxon>
    </lineage>
</organism>
<dbReference type="Pfam" id="PF07690">
    <property type="entry name" value="MFS_1"/>
    <property type="match status" value="1"/>
</dbReference>
<dbReference type="InterPro" id="IPR036259">
    <property type="entry name" value="MFS_trans_sf"/>
</dbReference>
<feature type="transmembrane region" description="Helical" evidence="7">
    <location>
        <begin position="173"/>
        <end position="193"/>
    </location>
</feature>
<keyword evidence="3" id="KW-1003">Cell membrane</keyword>
<evidence type="ECO:0000313" key="10">
    <source>
        <dbReference type="Proteomes" id="UP000184440"/>
    </source>
</evidence>
<dbReference type="AlphaFoldDB" id="A0A1M7RG12"/>